<dbReference type="AlphaFoldDB" id="A0A2Z6NV64"/>
<name>A0A2Z6NV64_TRISU</name>
<dbReference type="EMBL" id="DF973781">
    <property type="protein sequence ID" value="GAU39845.1"/>
    <property type="molecule type" value="Genomic_DNA"/>
</dbReference>
<dbReference type="Proteomes" id="UP000242715">
    <property type="component" value="Unassembled WGS sequence"/>
</dbReference>
<gene>
    <name evidence="1" type="ORF">TSUD_68930</name>
</gene>
<dbReference type="OrthoDB" id="1411440at2759"/>
<protein>
    <submittedName>
        <fullName evidence="1">Uncharacterized protein</fullName>
    </submittedName>
</protein>
<keyword evidence="2" id="KW-1185">Reference proteome</keyword>
<organism evidence="1 2">
    <name type="scientific">Trifolium subterraneum</name>
    <name type="common">Subterranean clover</name>
    <dbReference type="NCBI Taxonomy" id="3900"/>
    <lineage>
        <taxon>Eukaryota</taxon>
        <taxon>Viridiplantae</taxon>
        <taxon>Streptophyta</taxon>
        <taxon>Embryophyta</taxon>
        <taxon>Tracheophyta</taxon>
        <taxon>Spermatophyta</taxon>
        <taxon>Magnoliopsida</taxon>
        <taxon>eudicotyledons</taxon>
        <taxon>Gunneridae</taxon>
        <taxon>Pentapetalae</taxon>
        <taxon>rosids</taxon>
        <taxon>fabids</taxon>
        <taxon>Fabales</taxon>
        <taxon>Fabaceae</taxon>
        <taxon>Papilionoideae</taxon>
        <taxon>50 kb inversion clade</taxon>
        <taxon>NPAAA clade</taxon>
        <taxon>Hologalegina</taxon>
        <taxon>IRL clade</taxon>
        <taxon>Trifolieae</taxon>
        <taxon>Trifolium</taxon>
    </lineage>
</organism>
<evidence type="ECO:0000313" key="2">
    <source>
        <dbReference type="Proteomes" id="UP000242715"/>
    </source>
</evidence>
<proteinExistence type="predicted"/>
<evidence type="ECO:0000313" key="1">
    <source>
        <dbReference type="EMBL" id="GAU39845.1"/>
    </source>
</evidence>
<sequence>MTGVSPHNNCLNINSFSLPYQNVSFFSDPNVYESIVVMRCEKPVEFVNNYRSISEECGGGIDGKEKQFYSYVMEIDDESLSVTHIAESCRIEMKVMMSSWDEKVICNDKRKCGYTEEVHTEYLNGIELRWRPMRCGKQQDRDNHGEGTRKPLRSPLRCMIRHTIHTCSRMLSYTRAPCGM</sequence>
<accession>A0A2Z6NV64</accession>
<reference evidence="2" key="1">
    <citation type="journal article" date="2017" name="Front. Plant Sci.">
        <title>Climate Clever Clovers: New Paradigm to Reduce the Environmental Footprint of Ruminants by Breeding Low Methanogenic Forages Utilizing Haplotype Variation.</title>
        <authorList>
            <person name="Kaur P."/>
            <person name="Appels R."/>
            <person name="Bayer P.E."/>
            <person name="Keeble-Gagnere G."/>
            <person name="Wang J."/>
            <person name="Hirakawa H."/>
            <person name="Shirasawa K."/>
            <person name="Vercoe P."/>
            <person name="Stefanova K."/>
            <person name="Durmic Z."/>
            <person name="Nichols P."/>
            <person name="Revell C."/>
            <person name="Isobe S.N."/>
            <person name="Edwards D."/>
            <person name="Erskine W."/>
        </authorList>
    </citation>
    <scope>NUCLEOTIDE SEQUENCE [LARGE SCALE GENOMIC DNA]</scope>
    <source>
        <strain evidence="2">cv. Daliak</strain>
    </source>
</reference>